<dbReference type="PANTHER" id="PTHR43867">
    <property type="entry name" value="CELLULOSE SYNTHASE CATALYTIC SUBUNIT A [UDP-FORMING]"/>
    <property type="match status" value="1"/>
</dbReference>
<dbReference type="NCBIfam" id="NF003962">
    <property type="entry name" value="PRK05454.2-5"/>
    <property type="match status" value="1"/>
</dbReference>
<evidence type="ECO:0000256" key="10">
    <source>
        <dbReference type="ARBA" id="ARBA00022989"/>
    </source>
</evidence>
<feature type="transmembrane region" description="Helical" evidence="12">
    <location>
        <begin position="435"/>
        <end position="454"/>
    </location>
</feature>
<feature type="transmembrane region" description="Helical" evidence="12">
    <location>
        <begin position="363"/>
        <end position="385"/>
    </location>
</feature>
<proteinExistence type="inferred from homology"/>
<keyword evidence="7 14" id="KW-0328">Glycosyltransferase</keyword>
<dbReference type="InterPro" id="IPR050321">
    <property type="entry name" value="Glycosyltr_2/OpgH_subfam"/>
</dbReference>
<comment type="caution">
    <text evidence="14">The sequence shown here is derived from an EMBL/GenBank/DDBJ whole genome shotgun (WGS) entry which is preliminary data.</text>
</comment>
<comment type="pathway">
    <text evidence="2">Glycan metabolism; osmoregulated periplasmic glucan (OPG) biosynthesis.</text>
</comment>
<dbReference type="AlphaFoldDB" id="A0AA41YP62"/>
<evidence type="ECO:0000256" key="1">
    <source>
        <dbReference type="ARBA" id="ARBA00004429"/>
    </source>
</evidence>
<dbReference type="Gene3D" id="3.90.550.10">
    <property type="entry name" value="Spore Coat Polysaccharide Biosynthesis Protein SpsA, Chain A"/>
    <property type="match status" value="1"/>
</dbReference>
<reference evidence="14" key="1">
    <citation type="submission" date="2022-09" db="EMBL/GenBank/DDBJ databases">
        <title>Rhodovastum sp. nov. RN2-1 isolated from soil in Seongnam, South Korea.</title>
        <authorList>
            <person name="Le N.T."/>
        </authorList>
    </citation>
    <scope>NUCLEOTIDE SEQUENCE</scope>
    <source>
        <strain evidence="14">RN2-1</strain>
    </source>
</reference>
<reference evidence="14" key="2">
    <citation type="submission" date="2022-10" db="EMBL/GenBank/DDBJ databases">
        <authorList>
            <person name="Trinh H.N."/>
        </authorList>
    </citation>
    <scope>NUCLEOTIDE SEQUENCE</scope>
    <source>
        <strain evidence="14">RN2-1</strain>
    </source>
</reference>
<dbReference type="InterPro" id="IPR001173">
    <property type="entry name" value="Glyco_trans_2-like"/>
</dbReference>
<evidence type="ECO:0000256" key="12">
    <source>
        <dbReference type="SAM" id="Phobius"/>
    </source>
</evidence>
<dbReference type="InterPro" id="IPR029044">
    <property type="entry name" value="Nucleotide-diphossugar_trans"/>
</dbReference>
<keyword evidence="5" id="KW-1003">Cell membrane</keyword>
<protein>
    <recommendedName>
        <fullName evidence="4">Glucans biosynthesis glucosyltransferase H</fullName>
    </recommendedName>
</protein>
<dbReference type="GO" id="GO:0005886">
    <property type="term" value="C:plasma membrane"/>
    <property type="evidence" value="ECO:0007669"/>
    <property type="project" value="UniProtKB-SubCell"/>
</dbReference>
<evidence type="ECO:0000256" key="8">
    <source>
        <dbReference type="ARBA" id="ARBA00022679"/>
    </source>
</evidence>
<evidence type="ECO:0000256" key="11">
    <source>
        <dbReference type="ARBA" id="ARBA00023136"/>
    </source>
</evidence>
<evidence type="ECO:0000256" key="6">
    <source>
        <dbReference type="ARBA" id="ARBA00022519"/>
    </source>
</evidence>
<evidence type="ECO:0000256" key="3">
    <source>
        <dbReference type="ARBA" id="ARBA00009337"/>
    </source>
</evidence>
<organism evidence="14 15">
    <name type="scientific">Limobrevibacterium gyesilva</name>
    <dbReference type="NCBI Taxonomy" id="2991712"/>
    <lineage>
        <taxon>Bacteria</taxon>
        <taxon>Pseudomonadati</taxon>
        <taxon>Pseudomonadota</taxon>
        <taxon>Alphaproteobacteria</taxon>
        <taxon>Acetobacterales</taxon>
        <taxon>Acetobacteraceae</taxon>
        <taxon>Limobrevibacterium</taxon>
    </lineage>
</organism>
<evidence type="ECO:0000256" key="2">
    <source>
        <dbReference type="ARBA" id="ARBA00005001"/>
    </source>
</evidence>
<dbReference type="GO" id="GO:0016758">
    <property type="term" value="F:hexosyltransferase activity"/>
    <property type="evidence" value="ECO:0007669"/>
    <property type="project" value="TreeGrafter"/>
</dbReference>
<name>A0AA41YP62_9PROT</name>
<feature type="transmembrane region" description="Helical" evidence="12">
    <location>
        <begin position="20"/>
        <end position="39"/>
    </location>
</feature>
<evidence type="ECO:0000313" key="15">
    <source>
        <dbReference type="Proteomes" id="UP001165679"/>
    </source>
</evidence>
<evidence type="ECO:0000256" key="7">
    <source>
        <dbReference type="ARBA" id="ARBA00022676"/>
    </source>
</evidence>
<dbReference type="Pfam" id="PF13632">
    <property type="entry name" value="Glyco_trans_2_3"/>
    <property type="match status" value="1"/>
</dbReference>
<evidence type="ECO:0000256" key="4">
    <source>
        <dbReference type="ARBA" id="ARBA00020585"/>
    </source>
</evidence>
<keyword evidence="8 14" id="KW-0808">Transferase</keyword>
<feature type="domain" description="Glycosyltransferase 2-like" evidence="13">
    <location>
        <begin position="192"/>
        <end position="407"/>
    </location>
</feature>
<keyword evidence="11 12" id="KW-0472">Membrane</keyword>
<evidence type="ECO:0000256" key="5">
    <source>
        <dbReference type="ARBA" id="ARBA00022475"/>
    </source>
</evidence>
<keyword evidence="15" id="KW-1185">Reference proteome</keyword>
<dbReference type="SUPFAM" id="SSF53448">
    <property type="entry name" value="Nucleotide-diphospho-sugar transferases"/>
    <property type="match status" value="1"/>
</dbReference>
<keyword evidence="10 12" id="KW-1133">Transmembrane helix</keyword>
<keyword evidence="9 12" id="KW-0812">Transmembrane</keyword>
<keyword evidence="6" id="KW-0997">Cell inner membrane</keyword>
<dbReference type="PANTHER" id="PTHR43867:SF5">
    <property type="entry name" value="GLUCANS BIOSYNTHESIS GLUCOSYLTRANSFERASE H"/>
    <property type="match status" value="1"/>
</dbReference>
<evidence type="ECO:0000259" key="13">
    <source>
        <dbReference type="Pfam" id="PF13632"/>
    </source>
</evidence>
<accession>A0AA41YP62</accession>
<feature type="transmembrane region" description="Helical" evidence="12">
    <location>
        <begin position="51"/>
        <end position="79"/>
    </location>
</feature>
<feature type="transmembrane region" description="Helical" evidence="12">
    <location>
        <begin position="514"/>
        <end position="534"/>
    </location>
</feature>
<evidence type="ECO:0000256" key="9">
    <source>
        <dbReference type="ARBA" id="ARBA00022692"/>
    </source>
</evidence>
<dbReference type="EMBL" id="JAPDNT010000039">
    <property type="protein sequence ID" value="MCW3477524.1"/>
    <property type="molecule type" value="Genomic_DNA"/>
</dbReference>
<comment type="similarity">
    <text evidence="3">Belongs to the glycosyltransferase 2 family. OpgH subfamily.</text>
</comment>
<sequence length="569" mass="61955">MARPSFPSMQWPAMLVRRLIFFAILLLTTIGLTALMWSVLAPGGWTVAKALLLACFIGVAPWLGVCLGNALPGFLILVLARHPARTVLPVDGDIDSAPITARTALAVTIRNEDMALVLPPLRRLLEGLADSDRFALFILSDTQDPALVAAEEAAIAAFPLPVRYRRRAANTGFKAGNVMDFLDHHAVGFDFVLTLDADSEMTPAAVRCLVRIMQAAPRMGIVQHLTAGRPAASAFPRLFQFGMRAGMRVWSIGQGWWQDDAGPYWGHNAILRIAPFRAHCRLQPLPDGSPILSHDQVEAARLRAAGWGVCVWADDDGSLEANPPALPEFLHRDARWLAGNLQYRHLLVMPGLRPMGRWQLMQAILLFAGAPLYNAMLALAAIAAATGDTADFPRGRLLALALAWTLILYAPKLLGYAETLIFRARSARYGGRARFAAGAAAEFAFTLLLDALSYPTKTLAMLRLALGARPGWLPQNRSDRGVGWAEAARMFWPHTLFGTAVFALLAWSSWPMALWALPFAGGLLVSVPFCVATSDPRLSAWLRRRRIAATPEELAGNQPCNGPPTYSTP</sequence>
<feature type="transmembrane region" description="Helical" evidence="12">
    <location>
        <begin position="397"/>
        <end position="414"/>
    </location>
</feature>
<evidence type="ECO:0000313" key="14">
    <source>
        <dbReference type="EMBL" id="MCW3477524.1"/>
    </source>
</evidence>
<dbReference type="Proteomes" id="UP001165679">
    <property type="component" value="Unassembled WGS sequence"/>
</dbReference>
<comment type="subcellular location">
    <subcellularLocation>
        <location evidence="1">Cell inner membrane</location>
        <topology evidence="1">Multi-pass membrane protein</topology>
    </subcellularLocation>
</comment>
<gene>
    <name evidence="14" type="primary">mdoH</name>
    <name evidence="14" type="ORF">OL599_23440</name>
</gene>